<feature type="transmembrane region" description="Helical" evidence="1">
    <location>
        <begin position="78"/>
        <end position="101"/>
    </location>
</feature>
<gene>
    <name evidence="2" type="ORF">MCAP1_001478</name>
</gene>
<keyword evidence="1" id="KW-1133">Transmembrane helix</keyword>
<proteinExistence type="predicted"/>
<name>A0AAF0IZQ4_9BASI</name>
<dbReference type="AlphaFoldDB" id="A0AAF0IZQ4"/>
<keyword evidence="1" id="KW-0812">Transmembrane</keyword>
<dbReference type="Proteomes" id="UP001220961">
    <property type="component" value="Chromosome 3"/>
</dbReference>
<evidence type="ECO:0000256" key="1">
    <source>
        <dbReference type="SAM" id="Phobius"/>
    </source>
</evidence>
<sequence length="142" mass="14771">MATDPGVSAPRDSVSTASDITLDDWNLDDADLSVVVHVDGGTEQIPMAILPGEPIAGLRRITQAPPTRWQRLCLGDPVGVLILVTVVLGLLLFVYTIPWLASSYDTSTQPAASPSAPIAPTTSVNASSASARLSSLRAVPVP</sequence>
<reference evidence="2" key="1">
    <citation type="submission" date="2023-03" db="EMBL/GenBank/DDBJ databases">
        <title>Mating type loci evolution in Malassezia.</title>
        <authorList>
            <person name="Coelho M.A."/>
        </authorList>
    </citation>
    <scope>NUCLEOTIDE SEQUENCE</scope>
    <source>
        <strain evidence="2">CBS 10434</strain>
    </source>
</reference>
<organism evidence="2 3">
    <name type="scientific">Malassezia caprae</name>
    <dbReference type="NCBI Taxonomy" id="1381934"/>
    <lineage>
        <taxon>Eukaryota</taxon>
        <taxon>Fungi</taxon>
        <taxon>Dikarya</taxon>
        <taxon>Basidiomycota</taxon>
        <taxon>Ustilaginomycotina</taxon>
        <taxon>Malasseziomycetes</taxon>
        <taxon>Malasseziales</taxon>
        <taxon>Malasseziaceae</taxon>
        <taxon>Malassezia</taxon>
    </lineage>
</organism>
<dbReference type="EMBL" id="CP119910">
    <property type="protein sequence ID" value="WFD19255.1"/>
    <property type="molecule type" value="Genomic_DNA"/>
</dbReference>
<accession>A0AAF0IZQ4</accession>
<keyword evidence="3" id="KW-1185">Reference proteome</keyword>
<protein>
    <submittedName>
        <fullName evidence="2">Uncharacterized protein</fullName>
    </submittedName>
</protein>
<keyword evidence="1" id="KW-0472">Membrane</keyword>
<evidence type="ECO:0000313" key="3">
    <source>
        <dbReference type="Proteomes" id="UP001220961"/>
    </source>
</evidence>
<evidence type="ECO:0000313" key="2">
    <source>
        <dbReference type="EMBL" id="WFD19255.1"/>
    </source>
</evidence>